<feature type="domain" description="Tetrapyrrole biosynthesis glutamyl-tRNA reductase dimerisation" evidence="1">
    <location>
        <begin position="3"/>
        <end position="63"/>
    </location>
</feature>
<reference evidence="2 3" key="1">
    <citation type="submission" date="2019-10" db="EMBL/GenBank/DDBJ databases">
        <title>Muricauda olearia CL-SS4 JCM15563 genome.</title>
        <authorList>
            <person name="Liu L."/>
        </authorList>
    </citation>
    <scope>NUCLEOTIDE SEQUENCE [LARGE SCALE GENOMIC DNA]</scope>
    <source>
        <strain evidence="2 3">CL-SS4</strain>
    </source>
</reference>
<dbReference type="EMBL" id="WELG01000091">
    <property type="protein sequence ID" value="KAB7523159.1"/>
    <property type="molecule type" value="Genomic_DNA"/>
</dbReference>
<evidence type="ECO:0000259" key="1">
    <source>
        <dbReference type="Pfam" id="PF00745"/>
    </source>
</evidence>
<dbReference type="GO" id="GO:0008883">
    <property type="term" value="F:glutamyl-tRNA reductase activity"/>
    <property type="evidence" value="ECO:0007669"/>
    <property type="project" value="InterPro"/>
</dbReference>
<feature type="non-terminal residue" evidence="2">
    <location>
        <position position="1"/>
    </location>
</feature>
<dbReference type="SUPFAM" id="SSF69075">
    <property type="entry name" value="Glutamyl tRNA-reductase dimerization domain"/>
    <property type="match status" value="1"/>
</dbReference>
<comment type="caution">
    <text evidence="2">The sequence shown here is derived from an EMBL/GenBank/DDBJ whole genome shotgun (WGS) entry which is preliminary data.</text>
</comment>
<protein>
    <submittedName>
        <fullName evidence="2">Glutamyl-tRNA reductase</fullName>
    </submittedName>
</protein>
<dbReference type="GO" id="GO:0033014">
    <property type="term" value="P:tetrapyrrole biosynthetic process"/>
    <property type="evidence" value="ECO:0007669"/>
    <property type="project" value="InterPro"/>
</dbReference>
<name>A0A6I1DTH1_9FLAO</name>
<proteinExistence type="predicted"/>
<sequence>RKAMAESELEKALQQLRNGGDAEQVLRRFQHSLVNKWLHSPSVTLRKMAADGRAEALLLARELLLDDDQS</sequence>
<dbReference type="InterPro" id="IPR036453">
    <property type="entry name" value="GluRdtase_dimer_dom_sf"/>
</dbReference>
<evidence type="ECO:0000313" key="3">
    <source>
        <dbReference type="Proteomes" id="UP000429785"/>
    </source>
</evidence>
<accession>A0A6I1DTH1</accession>
<dbReference type="Proteomes" id="UP000429785">
    <property type="component" value="Unassembled WGS sequence"/>
</dbReference>
<dbReference type="RefSeq" id="WP_211372195.1">
    <property type="nucleotide sequence ID" value="NZ_WELG01000091.1"/>
</dbReference>
<dbReference type="AlphaFoldDB" id="A0A6I1DTH1"/>
<evidence type="ECO:0000313" key="2">
    <source>
        <dbReference type="EMBL" id="KAB7523159.1"/>
    </source>
</evidence>
<gene>
    <name evidence="2" type="ORF">F8C76_18020</name>
</gene>
<organism evidence="2 3">
    <name type="scientific">Flagellimonas olearia</name>
    <dbReference type="NCBI Taxonomy" id="552546"/>
    <lineage>
        <taxon>Bacteria</taxon>
        <taxon>Pseudomonadati</taxon>
        <taxon>Bacteroidota</taxon>
        <taxon>Flavobacteriia</taxon>
        <taxon>Flavobacteriales</taxon>
        <taxon>Flavobacteriaceae</taxon>
        <taxon>Flagellimonas</taxon>
    </lineage>
</organism>
<dbReference type="Pfam" id="PF00745">
    <property type="entry name" value="GlutR_dimer"/>
    <property type="match status" value="1"/>
</dbReference>
<dbReference type="InterPro" id="IPR015896">
    <property type="entry name" value="4pyrrol_synth_GluRdtase_dimer"/>
</dbReference>
<dbReference type="GO" id="GO:0050661">
    <property type="term" value="F:NADP binding"/>
    <property type="evidence" value="ECO:0007669"/>
    <property type="project" value="InterPro"/>
</dbReference>